<evidence type="ECO:0000313" key="1">
    <source>
        <dbReference type="EMBL" id="KAI8685135.1"/>
    </source>
</evidence>
<keyword evidence="2" id="KW-1185">Reference proteome</keyword>
<proteinExistence type="predicted"/>
<name>A0ACC0RHJ1_9HYPO</name>
<sequence length="715" mass="79273">MSGSLDLRPFSLVSTLPTRVRKVNSSTLISNRINILKLSQVNMGIRNTIPPNVSIYTCLICSTARITTVFCVWCFTANAVNMSHGHDKTYYVTDSDPRVQLSVPDPTSHLWTIRKNVSGRLWYTHNSTGLKTHIKPTAAALSGYSGLPAGWEERRTPDGRTFYFNRKMGSSSWTKPANSLPDGWKELRTPDQVPFYINESLGLSTWDRPGQQPRKRPGQSNKVVTRSRSGQPNSNQNAGDALLSATINAARLTGHGVEVASRQMGKLGKKKNWKKMGRIMTQASGLSMDSDGEGGGGGGNSSDDGGYEEQGQYQENPGFQQAAFSEQQSFMDGNQTQAGYQQPAYEQQAVYQYSAQQEQPVFEQPALYDNSGQFAYPGNEPQQGYEQHQEPQYQYGQNPAYDQQPVQEQQQVPQQPVIPQEQPQYYTQEAQQQPGQQQPVMPQEQPQYYPQEVQQQPTQQPVPQQPILPQEQPQYYTQEVQQQPIQQPAQQQVPQQQIHQPVPTQQPTSFDLVMPPDQNSDLPPPAPQESCMPPQPSQQPAVTNQVPTTQAPMYTFQQPFFYDPTPTTQAQATVTYQSPVYSPTYIPPEQSQLPHNNQPEIITSDVPLVETYTSDSTTVFVDNNSFVTGGGQQNAANEPIGPVPDTQGCDIVVEVTIQQQPEPLDVPNQSSLEAISTPEPLIIQENDQAPDSILTAQSTEIQGDMDASAACLALI</sequence>
<evidence type="ECO:0000313" key="2">
    <source>
        <dbReference type="Proteomes" id="UP001065298"/>
    </source>
</evidence>
<protein>
    <submittedName>
        <fullName evidence="1">Uncharacterized protein</fullName>
    </submittedName>
</protein>
<comment type="caution">
    <text evidence="1">The sequence shown here is derived from an EMBL/GenBank/DDBJ whole genome shotgun (WGS) entry which is preliminary data.</text>
</comment>
<dbReference type="Proteomes" id="UP001065298">
    <property type="component" value="Chromosome 1"/>
</dbReference>
<gene>
    <name evidence="1" type="ORF">NCS57_00181800</name>
</gene>
<organism evidence="1 2">
    <name type="scientific">Fusarium keratoplasticum</name>
    <dbReference type="NCBI Taxonomy" id="1328300"/>
    <lineage>
        <taxon>Eukaryota</taxon>
        <taxon>Fungi</taxon>
        <taxon>Dikarya</taxon>
        <taxon>Ascomycota</taxon>
        <taxon>Pezizomycotina</taxon>
        <taxon>Sordariomycetes</taxon>
        <taxon>Hypocreomycetidae</taxon>
        <taxon>Hypocreales</taxon>
        <taxon>Nectriaceae</taxon>
        <taxon>Fusarium</taxon>
        <taxon>Fusarium solani species complex</taxon>
    </lineage>
</organism>
<reference evidence="1" key="1">
    <citation type="submission" date="2022-06" db="EMBL/GenBank/DDBJ databases">
        <title>Fusarium solani species complex genomes reveal bases of compartmentalisation and animal pathogenesis.</title>
        <authorList>
            <person name="Tsai I.J."/>
        </authorList>
    </citation>
    <scope>NUCLEOTIDE SEQUENCE</scope>
    <source>
        <strain evidence="1">Fu6.1</strain>
    </source>
</reference>
<accession>A0ACC0RHJ1</accession>
<dbReference type="EMBL" id="CM046503">
    <property type="protein sequence ID" value="KAI8685135.1"/>
    <property type="molecule type" value="Genomic_DNA"/>
</dbReference>